<proteinExistence type="predicted"/>
<sequence>MINLFRRNTTSAVVIDIPKRPLTIGIDFDGTCVEHKYPEIGRDMPGAALALRSLALREHRLILWTCREDSLGDPSAQYLSDAVAWFKEREIPLAGINEVPSEFDFRGEIGGRKPVFDMVIDDTNFGGFAGWSMIHYTLTGMPLI</sequence>
<keyword evidence="2" id="KW-1185">Reference proteome</keyword>
<reference evidence="1 2" key="1">
    <citation type="submission" date="2023-02" db="EMBL/GenBank/DDBJ databases">
        <title>Genome sequence of Lentisphaera profundi SAORIC-696.</title>
        <authorList>
            <person name="Kim e."/>
            <person name="Cho J.-C."/>
            <person name="Choi A."/>
            <person name="Kang I."/>
        </authorList>
    </citation>
    <scope>NUCLEOTIDE SEQUENCE [LARGE SCALE GENOMIC DNA]</scope>
    <source>
        <strain evidence="1 2">SAORIC-696</strain>
    </source>
</reference>
<dbReference type="RefSeq" id="WP_274151219.1">
    <property type="nucleotide sequence ID" value="NZ_CP117811.1"/>
</dbReference>
<evidence type="ECO:0008006" key="3">
    <source>
        <dbReference type="Google" id="ProtNLM"/>
    </source>
</evidence>
<dbReference type="InterPro" id="IPR036412">
    <property type="entry name" value="HAD-like_sf"/>
</dbReference>
<name>A0ABY7VYC1_9BACT</name>
<dbReference type="EMBL" id="CP117811">
    <property type="protein sequence ID" value="WDE97063.1"/>
    <property type="molecule type" value="Genomic_DNA"/>
</dbReference>
<organism evidence="1 2">
    <name type="scientific">Lentisphaera profundi</name>
    <dbReference type="NCBI Taxonomy" id="1658616"/>
    <lineage>
        <taxon>Bacteria</taxon>
        <taxon>Pseudomonadati</taxon>
        <taxon>Lentisphaerota</taxon>
        <taxon>Lentisphaeria</taxon>
        <taxon>Lentisphaerales</taxon>
        <taxon>Lentisphaeraceae</taxon>
        <taxon>Lentisphaera</taxon>
    </lineage>
</organism>
<dbReference type="Gene3D" id="3.40.50.1000">
    <property type="entry name" value="HAD superfamily/HAD-like"/>
    <property type="match status" value="1"/>
</dbReference>
<evidence type="ECO:0000313" key="2">
    <source>
        <dbReference type="Proteomes" id="UP001214250"/>
    </source>
</evidence>
<accession>A0ABY7VYC1</accession>
<dbReference type="InterPro" id="IPR023214">
    <property type="entry name" value="HAD_sf"/>
</dbReference>
<dbReference type="SUPFAM" id="SSF56784">
    <property type="entry name" value="HAD-like"/>
    <property type="match status" value="1"/>
</dbReference>
<evidence type="ECO:0000313" key="1">
    <source>
        <dbReference type="EMBL" id="WDE97063.1"/>
    </source>
</evidence>
<protein>
    <recommendedName>
        <fullName evidence="3">Hydrolase</fullName>
    </recommendedName>
</protein>
<gene>
    <name evidence="1" type="ORF">PQO03_03720</name>
</gene>
<dbReference type="Proteomes" id="UP001214250">
    <property type="component" value="Chromosome 1"/>
</dbReference>